<keyword evidence="2" id="KW-1185">Reference proteome</keyword>
<dbReference type="SUPFAM" id="SSF103025">
    <property type="entry name" value="Folate-binding domain"/>
    <property type="match status" value="1"/>
</dbReference>
<evidence type="ECO:0000313" key="2">
    <source>
        <dbReference type="Proteomes" id="UP000283063"/>
    </source>
</evidence>
<dbReference type="KEGG" id="sedi:EBB79_23710"/>
<name>A0A3T0NA57_9RHOB</name>
<sequence>MTRRMNVCAAKAHPLYCLDGINFATAASPANTAGVSVRILTGRAVIRIMPFGACRQAVEQALSGFGFTALPAPGCFDETVGSCLAWAGKNCWFLIAGQDKAEREQELMLALDGIAAVSNANDGFLCLGIDGQDARTLIAKGCVLDLDGLETGQCAVTLMAHTRVHLHRKSPTAFDLLVPASHAASFWEWLAMSAADIGMSVTIMPPGRHPASS</sequence>
<evidence type="ECO:0008006" key="3">
    <source>
        <dbReference type="Google" id="ProtNLM"/>
    </source>
</evidence>
<geneLocation type="plasmid" evidence="1 2">
    <name>pW43C</name>
</geneLocation>
<dbReference type="Gene3D" id="3.30.1360.120">
    <property type="entry name" value="Probable tRNA modification gtpase trme, domain 1"/>
    <property type="match status" value="1"/>
</dbReference>
<proteinExistence type="predicted"/>
<dbReference type="Proteomes" id="UP000283063">
    <property type="component" value="Plasmid pW43C"/>
</dbReference>
<dbReference type="InterPro" id="IPR007375">
    <property type="entry name" value="SoxG"/>
</dbReference>
<dbReference type="Gene3D" id="3.30.70.1520">
    <property type="entry name" value="Heterotetrameric sarcosine oxidase"/>
    <property type="match status" value="1"/>
</dbReference>
<dbReference type="Pfam" id="PF04268">
    <property type="entry name" value="SoxG"/>
    <property type="match status" value="1"/>
</dbReference>
<gene>
    <name evidence="1" type="ORF">EBB79_23710</name>
</gene>
<organism evidence="1 2">
    <name type="scientific">Parasedimentitalea marina</name>
    <dbReference type="NCBI Taxonomy" id="2483033"/>
    <lineage>
        <taxon>Bacteria</taxon>
        <taxon>Pseudomonadati</taxon>
        <taxon>Pseudomonadota</taxon>
        <taxon>Alphaproteobacteria</taxon>
        <taxon>Rhodobacterales</taxon>
        <taxon>Paracoccaceae</taxon>
        <taxon>Parasedimentitalea</taxon>
    </lineage>
</organism>
<dbReference type="AlphaFoldDB" id="A0A3T0NA57"/>
<accession>A0A3T0NA57</accession>
<protein>
    <recommendedName>
        <fullName evidence="3">Sarcosine oxidase subunit gamma</fullName>
    </recommendedName>
</protein>
<keyword evidence="1" id="KW-0614">Plasmid</keyword>
<dbReference type="OrthoDB" id="7562825at2"/>
<reference evidence="1 2" key="1">
    <citation type="submission" date="2018-10" db="EMBL/GenBank/DDBJ databases">
        <title>Parasedimentitalea marina sp. nov., a psychrophilic bacterium isolated from deep seawater of the New Britain Trench.</title>
        <authorList>
            <person name="Cao J."/>
        </authorList>
    </citation>
    <scope>NUCLEOTIDE SEQUENCE [LARGE SCALE GENOMIC DNA]</scope>
    <source>
        <strain evidence="1 2">W43</strain>
        <plasmid evidence="1 2">pW43C</plasmid>
    </source>
</reference>
<dbReference type="EMBL" id="CP033222">
    <property type="protein sequence ID" value="AZV80934.1"/>
    <property type="molecule type" value="Genomic_DNA"/>
</dbReference>
<evidence type="ECO:0000313" key="1">
    <source>
        <dbReference type="EMBL" id="AZV80934.1"/>
    </source>
</evidence>
<dbReference type="InterPro" id="IPR027266">
    <property type="entry name" value="TrmE/GcvT-like"/>
</dbReference>